<protein>
    <recommendedName>
        <fullName evidence="5">DUF1622 domain-containing protein</fullName>
    </recommendedName>
</protein>
<comment type="caution">
    <text evidence="3">The sequence shown here is derived from an EMBL/GenBank/DDBJ whole genome shotgun (WGS) entry which is preliminary data.</text>
</comment>
<keyword evidence="4" id="KW-1185">Reference proteome</keyword>
<evidence type="ECO:0000313" key="4">
    <source>
        <dbReference type="Proteomes" id="UP001501358"/>
    </source>
</evidence>
<evidence type="ECO:0000313" key="3">
    <source>
        <dbReference type="EMBL" id="GAA2506969.1"/>
    </source>
</evidence>
<keyword evidence="2" id="KW-0472">Membrane</keyword>
<dbReference type="PANTHER" id="PTHR38468:SF1">
    <property type="entry name" value="SLL0939 PROTEIN"/>
    <property type="match status" value="1"/>
</dbReference>
<feature type="transmembrane region" description="Helical" evidence="2">
    <location>
        <begin position="20"/>
        <end position="46"/>
    </location>
</feature>
<accession>A0ABN3MRC1</accession>
<organism evidence="3 4">
    <name type="scientific">Streptomyces thermolineatus</name>
    <dbReference type="NCBI Taxonomy" id="44033"/>
    <lineage>
        <taxon>Bacteria</taxon>
        <taxon>Bacillati</taxon>
        <taxon>Actinomycetota</taxon>
        <taxon>Actinomycetes</taxon>
        <taxon>Kitasatosporales</taxon>
        <taxon>Streptomycetaceae</taxon>
        <taxon>Streptomyces</taxon>
    </lineage>
</organism>
<evidence type="ECO:0008006" key="5">
    <source>
        <dbReference type="Google" id="ProtNLM"/>
    </source>
</evidence>
<evidence type="ECO:0000256" key="1">
    <source>
        <dbReference type="SAM" id="MobiDB-lite"/>
    </source>
</evidence>
<dbReference type="EMBL" id="BAAATA010000041">
    <property type="protein sequence ID" value="GAA2506969.1"/>
    <property type="molecule type" value="Genomic_DNA"/>
</dbReference>
<dbReference type="Proteomes" id="UP001501358">
    <property type="component" value="Unassembled WGS sequence"/>
</dbReference>
<dbReference type="InterPro" id="IPR012427">
    <property type="entry name" value="DUF1622"/>
</dbReference>
<reference evidence="3 4" key="1">
    <citation type="journal article" date="2019" name="Int. J. Syst. Evol. Microbiol.">
        <title>The Global Catalogue of Microorganisms (GCM) 10K type strain sequencing project: providing services to taxonomists for standard genome sequencing and annotation.</title>
        <authorList>
            <consortium name="The Broad Institute Genomics Platform"/>
            <consortium name="The Broad Institute Genome Sequencing Center for Infectious Disease"/>
            <person name="Wu L."/>
            <person name="Ma J."/>
        </authorList>
    </citation>
    <scope>NUCLEOTIDE SEQUENCE [LARGE SCALE GENOMIC DNA]</scope>
    <source>
        <strain evidence="3 4">JCM 6307</strain>
    </source>
</reference>
<name>A0ABN3MRC1_9ACTN</name>
<sequence length="147" mass="16007">MEISVEEVLPESVLRDAVDLMVRLVEAAGAVIIFVGAVWAFARFVVAGARGGGRSRTFTGIRLSLGRFLALGLEFQLAGDVLRTAVAPSFTEIGQLAAIAAIRTALNFFLGREIAQEREEIERERDRERDRDRGQEAAGARPGTPPR</sequence>
<dbReference type="PANTHER" id="PTHR38468">
    <property type="entry name" value="SLL0939 PROTEIN"/>
    <property type="match status" value="1"/>
</dbReference>
<dbReference type="Pfam" id="PF07784">
    <property type="entry name" value="DUF1622"/>
    <property type="match status" value="1"/>
</dbReference>
<keyword evidence="2" id="KW-0812">Transmembrane</keyword>
<keyword evidence="2" id="KW-1133">Transmembrane helix</keyword>
<evidence type="ECO:0000256" key="2">
    <source>
        <dbReference type="SAM" id="Phobius"/>
    </source>
</evidence>
<feature type="region of interest" description="Disordered" evidence="1">
    <location>
        <begin position="119"/>
        <end position="147"/>
    </location>
</feature>
<proteinExistence type="predicted"/>
<gene>
    <name evidence="3" type="ORF">GCM10010406_49450</name>
</gene>
<feature type="compositionally biased region" description="Basic and acidic residues" evidence="1">
    <location>
        <begin position="119"/>
        <end position="135"/>
    </location>
</feature>